<evidence type="ECO:0000313" key="10">
    <source>
        <dbReference type="EMBL" id="OWF49969.1"/>
    </source>
</evidence>
<dbReference type="InterPro" id="IPR043198">
    <property type="entry name" value="Cyclin/Ssn8"/>
</dbReference>
<dbReference type="OrthoDB" id="340962at2759"/>
<reference evidence="10 11" key="1">
    <citation type="journal article" date="2017" name="Nat. Ecol. Evol.">
        <title>Scallop genome provides insights into evolution of bilaterian karyotype and development.</title>
        <authorList>
            <person name="Wang S."/>
            <person name="Zhang J."/>
            <person name="Jiao W."/>
            <person name="Li J."/>
            <person name="Xun X."/>
            <person name="Sun Y."/>
            <person name="Guo X."/>
            <person name="Huan P."/>
            <person name="Dong B."/>
            <person name="Zhang L."/>
            <person name="Hu X."/>
            <person name="Sun X."/>
            <person name="Wang J."/>
            <person name="Zhao C."/>
            <person name="Wang Y."/>
            <person name="Wang D."/>
            <person name="Huang X."/>
            <person name="Wang R."/>
            <person name="Lv J."/>
            <person name="Li Y."/>
            <person name="Zhang Z."/>
            <person name="Liu B."/>
            <person name="Lu W."/>
            <person name="Hui Y."/>
            <person name="Liang J."/>
            <person name="Zhou Z."/>
            <person name="Hou R."/>
            <person name="Li X."/>
            <person name="Liu Y."/>
            <person name="Li H."/>
            <person name="Ning X."/>
            <person name="Lin Y."/>
            <person name="Zhao L."/>
            <person name="Xing Q."/>
            <person name="Dou J."/>
            <person name="Li Y."/>
            <person name="Mao J."/>
            <person name="Guo H."/>
            <person name="Dou H."/>
            <person name="Li T."/>
            <person name="Mu C."/>
            <person name="Jiang W."/>
            <person name="Fu Q."/>
            <person name="Fu X."/>
            <person name="Miao Y."/>
            <person name="Liu J."/>
            <person name="Yu Q."/>
            <person name="Li R."/>
            <person name="Liao H."/>
            <person name="Li X."/>
            <person name="Kong Y."/>
            <person name="Jiang Z."/>
            <person name="Chourrout D."/>
            <person name="Li R."/>
            <person name="Bao Z."/>
        </authorList>
    </citation>
    <scope>NUCLEOTIDE SEQUENCE [LARGE SCALE GENOMIC DNA]</scope>
    <source>
        <strain evidence="10 11">PY_sf001</strain>
    </source>
</reference>
<dbReference type="Proteomes" id="UP000242188">
    <property type="component" value="Unassembled WGS sequence"/>
</dbReference>
<keyword evidence="11" id="KW-1185">Reference proteome</keyword>
<dbReference type="Pfam" id="PF16899">
    <property type="entry name" value="Cyclin_C_2"/>
    <property type="match status" value="1"/>
</dbReference>
<comment type="caution">
    <text evidence="10">The sequence shown here is derived from an EMBL/GenBank/DDBJ whole genome shotgun (WGS) entry which is preliminary data.</text>
</comment>
<evidence type="ECO:0000256" key="8">
    <source>
        <dbReference type="SAM" id="MobiDB-lite"/>
    </source>
</evidence>
<dbReference type="SMART" id="SM00385">
    <property type="entry name" value="CYCLIN"/>
    <property type="match status" value="2"/>
</dbReference>
<evidence type="ECO:0000256" key="4">
    <source>
        <dbReference type="ARBA" id="ARBA00023306"/>
    </source>
</evidence>
<dbReference type="InterPro" id="IPR036915">
    <property type="entry name" value="Cyclin-like_sf"/>
</dbReference>
<dbReference type="PANTHER" id="PTHR10026">
    <property type="entry name" value="CYCLIN"/>
    <property type="match status" value="1"/>
</dbReference>
<protein>
    <recommendedName>
        <fullName evidence="2">Cyclin-H</fullName>
    </recommendedName>
</protein>
<dbReference type="CDD" id="cd20524">
    <property type="entry name" value="CYCLIN_CCNH_rpt1"/>
    <property type="match status" value="1"/>
</dbReference>
<accession>A0A210QML0</accession>
<dbReference type="GO" id="GO:0070985">
    <property type="term" value="C:transcription factor TFIIK complex"/>
    <property type="evidence" value="ECO:0007669"/>
    <property type="project" value="InterPro"/>
</dbReference>
<dbReference type="EMBL" id="NEDP02002871">
    <property type="protein sequence ID" value="OWF49969.1"/>
    <property type="molecule type" value="Genomic_DNA"/>
</dbReference>
<dbReference type="STRING" id="6573.A0A210QML0"/>
<dbReference type="SUPFAM" id="SSF47954">
    <property type="entry name" value="Cyclin-like"/>
    <property type="match status" value="2"/>
</dbReference>
<dbReference type="InterPro" id="IPR027081">
    <property type="entry name" value="CyclinH/Ccl1"/>
</dbReference>
<dbReference type="FunFam" id="1.10.472.10:FF:000029">
    <property type="entry name" value="Cyclin h"/>
    <property type="match status" value="1"/>
</dbReference>
<dbReference type="NCBIfam" id="TIGR00569">
    <property type="entry name" value="ccl1"/>
    <property type="match status" value="1"/>
</dbReference>
<dbReference type="InterPro" id="IPR006671">
    <property type="entry name" value="Cyclin_N"/>
</dbReference>
<dbReference type="InterPro" id="IPR031658">
    <property type="entry name" value="Cyclin_C_2"/>
</dbReference>
<feature type="domain" description="Cyclin-like" evidence="9">
    <location>
        <begin position="166"/>
        <end position="262"/>
    </location>
</feature>
<evidence type="ECO:0000259" key="9">
    <source>
        <dbReference type="SMART" id="SM00385"/>
    </source>
</evidence>
<evidence type="ECO:0000313" key="11">
    <source>
        <dbReference type="Proteomes" id="UP000242188"/>
    </source>
</evidence>
<comment type="similarity">
    <text evidence="1">Belongs to the cyclin family. Cyclin C subfamily.</text>
</comment>
<evidence type="ECO:0000256" key="6">
    <source>
        <dbReference type="ARBA" id="ARBA00026042"/>
    </source>
</evidence>
<comment type="function">
    <text evidence="5">Regulates CDK7, the catalytic subunit of the CDK-activating kinase (CAK) enzymatic complex. CAK activates the cyclin-associated kinases CDK1, CDK2, CDK4 and CDK6 by threonine phosphorylation. CAK complexed to the core-TFIIH basal transcription factor activates RNA polymerase II by serine phosphorylation of the repetitive C-terminal domain (CTD) of its large subunit (POLR2A), allowing its escape from the promoter and elongation of the transcripts. Involved in cell cycle control and in RNA transcription by RNA polymerase II. Its expression and activity are constant throughout the cell cycle.</text>
</comment>
<dbReference type="Gene3D" id="1.10.472.10">
    <property type="entry name" value="Cyclin-like"/>
    <property type="match status" value="2"/>
</dbReference>
<feature type="compositionally biased region" description="Basic and acidic residues" evidence="8">
    <location>
        <begin position="311"/>
        <end position="327"/>
    </location>
</feature>
<evidence type="ECO:0000256" key="1">
    <source>
        <dbReference type="ARBA" id="ARBA00008638"/>
    </source>
</evidence>
<organism evidence="10 11">
    <name type="scientific">Mizuhopecten yessoensis</name>
    <name type="common">Japanese scallop</name>
    <name type="synonym">Patinopecten yessoensis</name>
    <dbReference type="NCBI Taxonomy" id="6573"/>
    <lineage>
        <taxon>Eukaryota</taxon>
        <taxon>Metazoa</taxon>
        <taxon>Spiralia</taxon>
        <taxon>Lophotrochozoa</taxon>
        <taxon>Mollusca</taxon>
        <taxon>Bivalvia</taxon>
        <taxon>Autobranchia</taxon>
        <taxon>Pteriomorphia</taxon>
        <taxon>Pectinida</taxon>
        <taxon>Pectinoidea</taxon>
        <taxon>Pectinidae</taxon>
        <taxon>Mizuhopecten</taxon>
    </lineage>
</organism>
<dbReference type="GO" id="GO:0006351">
    <property type="term" value="P:DNA-templated transcription"/>
    <property type="evidence" value="ECO:0007669"/>
    <property type="project" value="InterPro"/>
</dbReference>
<dbReference type="AlphaFoldDB" id="A0A210QML0"/>
<feature type="domain" description="Cyclin-like" evidence="9">
    <location>
        <begin position="62"/>
        <end position="149"/>
    </location>
</feature>
<keyword evidence="4" id="KW-0131">Cell cycle</keyword>
<feature type="compositionally biased region" description="Basic and acidic residues" evidence="8">
    <location>
        <begin position="288"/>
        <end position="297"/>
    </location>
</feature>
<dbReference type="GO" id="GO:0016538">
    <property type="term" value="F:cyclin-dependent protein serine/threonine kinase regulator activity"/>
    <property type="evidence" value="ECO:0007669"/>
    <property type="project" value="InterPro"/>
</dbReference>
<dbReference type="GO" id="GO:0006357">
    <property type="term" value="P:regulation of transcription by RNA polymerase II"/>
    <property type="evidence" value="ECO:0007669"/>
    <property type="project" value="InterPro"/>
</dbReference>
<comment type="subunit">
    <text evidence="6">Associates primarily with CDK7 and MAT1 to form the CAK complex. CAK can further associate with the core-TFIIH to form the TFIIH basal transcription factor.</text>
</comment>
<dbReference type="Pfam" id="PF00134">
    <property type="entry name" value="Cyclin_N"/>
    <property type="match status" value="1"/>
</dbReference>
<keyword evidence="3 7" id="KW-0195">Cyclin</keyword>
<gene>
    <name evidence="10" type="ORF">KP79_PYT23207</name>
</gene>
<feature type="region of interest" description="Disordered" evidence="8">
    <location>
        <begin position="280"/>
        <end position="327"/>
    </location>
</feature>
<name>A0A210QML0_MIZYE</name>
<dbReference type="InterPro" id="IPR013763">
    <property type="entry name" value="Cyclin-like_dom"/>
</dbReference>
<sequence length="327" mass="37829">MFSTSTQRKYWTFSGETELAATRSEANSKFIQTHGSHMMEEQKLKHFLTPDEERLICRQIEHVLKEFCNIFQPPMPKCVLGTSICYFKRFYASTSAMDYYPKDIMLTCVYLACKVEEFNVSIGQFVGNLKGDREKFSNIILTFELLLMGKLHYHLTVHNPYRPLEGLLIDIKSRCKMIEDPEKLRGHAEAFVDKSVALTDACLIFSPSQIALAAILTSAAQVGKNMDSYVTGILLQGATKDELEKTIYQIKRLKYMVKSQKPLEKEQVGRVQKKLLKCRNQDNNPDSEQYKRKLREMLDDDEDQQTIKRTKISEEEKRRDKELLGVP</sequence>
<dbReference type="CDD" id="cd20525">
    <property type="entry name" value="CYCLIN_CCNH_rpt2"/>
    <property type="match status" value="1"/>
</dbReference>
<proteinExistence type="inferred from homology"/>
<evidence type="ECO:0000256" key="7">
    <source>
        <dbReference type="RuleBase" id="RU000383"/>
    </source>
</evidence>
<evidence type="ECO:0000256" key="5">
    <source>
        <dbReference type="ARBA" id="ARBA00025343"/>
    </source>
</evidence>
<evidence type="ECO:0000256" key="3">
    <source>
        <dbReference type="ARBA" id="ARBA00023127"/>
    </source>
</evidence>
<evidence type="ECO:0000256" key="2">
    <source>
        <dbReference type="ARBA" id="ARBA00019496"/>
    </source>
</evidence>